<name>A0A239X939_9FLAO</name>
<dbReference type="EMBL" id="LT906465">
    <property type="protein sequence ID" value="SNV42548.1"/>
    <property type="molecule type" value="Genomic_DNA"/>
</dbReference>
<organism evidence="2 3">
    <name type="scientific">Chryseobacterium taklimakanense</name>
    <dbReference type="NCBI Taxonomy" id="536441"/>
    <lineage>
        <taxon>Bacteria</taxon>
        <taxon>Pseudomonadati</taxon>
        <taxon>Bacteroidota</taxon>
        <taxon>Flavobacteriia</taxon>
        <taxon>Flavobacteriales</taxon>
        <taxon>Weeksellaceae</taxon>
        <taxon>Chryseobacterium group</taxon>
        <taxon>Chryseobacterium</taxon>
    </lineage>
</organism>
<sequence length="33" mass="3958">MDIEKFGKNPFKDNNQSYRKQRSQKRTDNILTG</sequence>
<feature type="region of interest" description="Disordered" evidence="1">
    <location>
        <begin position="1"/>
        <end position="33"/>
    </location>
</feature>
<evidence type="ECO:0000313" key="2">
    <source>
        <dbReference type="EMBL" id="SNV42548.1"/>
    </source>
</evidence>
<dbReference type="AlphaFoldDB" id="A0A239X939"/>
<dbReference type="KEGG" id="ctak:4412677_01104"/>
<feature type="compositionally biased region" description="Basic and acidic residues" evidence="1">
    <location>
        <begin position="1"/>
        <end position="11"/>
    </location>
</feature>
<protein>
    <submittedName>
        <fullName evidence="2">Uncharacterized protein</fullName>
    </submittedName>
</protein>
<evidence type="ECO:0000313" key="3">
    <source>
        <dbReference type="Proteomes" id="UP000215196"/>
    </source>
</evidence>
<evidence type="ECO:0000256" key="1">
    <source>
        <dbReference type="SAM" id="MobiDB-lite"/>
    </source>
</evidence>
<proteinExistence type="predicted"/>
<keyword evidence="3" id="KW-1185">Reference proteome</keyword>
<accession>A0A239X939</accession>
<gene>
    <name evidence="2" type="ORF">SAMEA4412677_01104</name>
</gene>
<dbReference type="Proteomes" id="UP000215196">
    <property type="component" value="Chromosome 1"/>
</dbReference>
<reference evidence="2 3" key="1">
    <citation type="submission" date="2017-06" db="EMBL/GenBank/DDBJ databases">
        <authorList>
            <consortium name="Pathogen Informatics"/>
        </authorList>
    </citation>
    <scope>NUCLEOTIDE SEQUENCE [LARGE SCALE GENOMIC DNA]</scope>
    <source>
        <strain evidence="2 3">NCTC13490</strain>
    </source>
</reference>